<dbReference type="AlphaFoldDB" id="A0AAW0DT61"/>
<protein>
    <submittedName>
        <fullName evidence="3">Uncharacterized protein</fullName>
    </submittedName>
</protein>
<accession>A0AAW0DT61</accession>
<feature type="transmembrane region" description="Helical" evidence="2">
    <location>
        <begin position="50"/>
        <end position="71"/>
    </location>
</feature>
<organism evidence="3 4">
    <name type="scientific">Paramarasmius palmivorus</name>
    <dbReference type="NCBI Taxonomy" id="297713"/>
    <lineage>
        <taxon>Eukaryota</taxon>
        <taxon>Fungi</taxon>
        <taxon>Dikarya</taxon>
        <taxon>Basidiomycota</taxon>
        <taxon>Agaricomycotina</taxon>
        <taxon>Agaricomycetes</taxon>
        <taxon>Agaricomycetidae</taxon>
        <taxon>Agaricales</taxon>
        <taxon>Marasmiineae</taxon>
        <taxon>Marasmiaceae</taxon>
        <taxon>Paramarasmius</taxon>
    </lineage>
</organism>
<feature type="transmembrane region" description="Helical" evidence="2">
    <location>
        <begin position="91"/>
        <end position="110"/>
    </location>
</feature>
<sequence>MSAVANCLAANPDISGIGVRLAVYAQTFLSFAPAFLFTADGELDIEEEKVLFAIYTPLLMSSMALLATTVFQQVASRGLGNHHVLLVLKMMWMMNISAVVVCVAPTLAWFQRPVSMLPKTWSDTTEPSEVLKYVKERYLLFWWPRRTRQFLEVLLVSLCITGMSVLGLWHWNVLHIGGLNGALDPSQCFNQIQTTFLFASMPITNEIIRKLSLVFYAFMLPPVINVGLMVIFINVLEWSLVTPAKKLWHSHCNAISGPADTGNPDALGPSPPITRSSTGISHLQLNVNIEPISKAGPPSPSTVDRMGKRLYDFLLDSHTPWLEFFPLKHFLAISFPLLIALQTAIDIEISIDLNLRLMDDLEEERWTFGQVLALFLVIAPALRVAQIFFEQTPLGSYIRRCSDAKKGHRPLDPLWFIRALLTKNEWHSLHGTISKKIFLARFACGRLQDTPNIVAYQGVFTLEWHLLLAESQLEVSNLSFTAPNIHSNITSDTTADAPSNTKSLQDLSSELESSSEGSIREMSNDFEGDPLKLLKISLISARDSVSIAQSVRFTDVREHSRYQDGALMLACLMDTLYSALRAVERFETERIFKPLRGRRMDTVAQSQRSFGFGPLKSWILSLAASEPGMVSKGDTVNARGVGEAKDSSSEST</sequence>
<feature type="transmembrane region" description="Helical" evidence="2">
    <location>
        <begin position="213"/>
        <end position="236"/>
    </location>
</feature>
<gene>
    <name evidence="3" type="ORF">VNI00_003753</name>
</gene>
<dbReference type="Proteomes" id="UP001383192">
    <property type="component" value="Unassembled WGS sequence"/>
</dbReference>
<evidence type="ECO:0000313" key="4">
    <source>
        <dbReference type="Proteomes" id="UP001383192"/>
    </source>
</evidence>
<dbReference type="EMBL" id="JAYKXP010000009">
    <property type="protein sequence ID" value="KAK7054554.1"/>
    <property type="molecule type" value="Genomic_DNA"/>
</dbReference>
<evidence type="ECO:0000256" key="2">
    <source>
        <dbReference type="SAM" id="Phobius"/>
    </source>
</evidence>
<feature type="transmembrane region" description="Helical" evidence="2">
    <location>
        <begin position="150"/>
        <end position="171"/>
    </location>
</feature>
<keyword evidence="2" id="KW-0472">Membrane</keyword>
<feature type="compositionally biased region" description="Basic and acidic residues" evidence="1">
    <location>
        <begin position="642"/>
        <end position="652"/>
    </location>
</feature>
<proteinExistence type="predicted"/>
<keyword evidence="2" id="KW-1133">Transmembrane helix</keyword>
<evidence type="ECO:0000256" key="1">
    <source>
        <dbReference type="SAM" id="MobiDB-lite"/>
    </source>
</evidence>
<keyword evidence="2" id="KW-0812">Transmembrane</keyword>
<feature type="transmembrane region" description="Helical" evidence="2">
    <location>
        <begin position="371"/>
        <end position="389"/>
    </location>
</feature>
<feature type="region of interest" description="Disordered" evidence="1">
    <location>
        <begin position="630"/>
        <end position="652"/>
    </location>
</feature>
<evidence type="ECO:0000313" key="3">
    <source>
        <dbReference type="EMBL" id="KAK7054554.1"/>
    </source>
</evidence>
<comment type="caution">
    <text evidence="3">The sequence shown here is derived from an EMBL/GenBank/DDBJ whole genome shotgun (WGS) entry which is preliminary data.</text>
</comment>
<reference evidence="3 4" key="1">
    <citation type="submission" date="2024-01" db="EMBL/GenBank/DDBJ databases">
        <title>A draft genome for a cacao thread blight-causing isolate of Paramarasmius palmivorus.</title>
        <authorList>
            <person name="Baruah I.K."/>
            <person name="Bukari Y."/>
            <person name="Amoako-Attah I."/>
            <person name="Meinhardt L.W."/>
            <person name="Bailey B.A."/>
            <person name="Cohen S.P."/>
        </authorList>
    </citation>
    <scope>NUCLEOTIDE SEQUENCE [LARGE SCALE GENOMIC DNA]</scope>
    <source>
        <strain evidence="3 4">GH-12</strain>
    </source>
</reference>
<keyword evidence="4" id="KW-1185">Reference proteome</keyword>
<name>A0AAW0DT61_9AGAR</name>
<feature type="transmembrane region" description="Helical" evidence="2">
    <location>
        <begin position="21"/>
        <end position="38"/>
    </location>
</feature>